<dbReference type="RefSeq" id="XP_009162723.1">
    <property type="nucleotide sequence ID" value="XM_009164459.1"/>
</dbReference>
<dbReference type="EMBL" id="KL596624">
    <property type="protein sequence ID" value="KER33517.1"/>
    <property type="molecule type" value="Genomic_DNA"/>
</dbReference>
<name>A0A075A5E2_OPIVI</name>
<dbReference type="Proteomes" id="UP000054324">
    <property type="component" value="Unassembled WGS sequence"/>
</dbReference>
<sequence>MNNTNNTQQGSVQFGEKEHKNDLTLLLINKQLTGRASQTSSSEVLTRESNQDTVRSEALALFKKRSAWNNQASDRNNGRDPIGQRPVGIIKHQSGRTDVIRLVSMLTNRRPDPALPVHENVGVCVTTTLLRTVMSHERMVEDYEFNEACLGLLYSNEELELASRKH</sequence>
<dbReference type="GeneID" id="20314819"/>
<evidence type="ECO:0000313" key="1">
    <source>
        <dbReference type="EMBL" id="KER33517.1"/>
    </source>
</evidence>
<accession>A0A075A5E2</accession>
<dbReference type="CTD" id="20314819"/>
<evidence type="ECO:0000313" key="2">
    <source>
        <dbReference type="Proteomes" id="UP000054324"/>
    </source>
</evidence>
<reference evidence="1 2" key="1">
    <citation type="submission" date="2013-11" db="EMBL/GenBank/DDBJ databases">
        <title>Opisthorchis viverrini - life in the bile duct.</title>
        <authorList>
            <person name="Young N.D."/>
            <person name="Nagarajan N."/>
            <person name="Lin S.J."/>
            <person name="Korhonen P.K."/>
            <person name="Jex A.R."/>
            <person name="Hall R.S."/>
            <person name="Safavi-Hemami H."/>
            <person name="Kaewkong W."/>
            <person name="Bertrand D."/>
            <person name="Gao S."/>
            <person name="Seet Q."/>
            <person name="Wongkham S."/>
            <person name="Teh B.T."/>
            <person name="Wongkham C."/>
            <person name="Intapan P.M."/>
            <person name="Maleewong W."/>
            <person name="Yang X."/>
            <person name="Hu M."/>
            <person name="Wang Z."/>
            <person name="Hofmann A."/>
            <person name="Sternberg P.W."/>
            <person name="Tan P."/>
            <person name="Wang J."/>
            <person name="Gasser R.B."/>
        </authorList>
    </citation>
    <scope>NUCLEOTIDE SEQUENCE [LARGE SCALE GENOMIC DNA]</scope>
</reference>
<proteinExistence type="predicted"/>
<dbReference type="AlphaFoldDB" id="A0A075A5E2"/>
<gene>
    <name evidence="1" type="ORF">T265_00631</name>
</gene>
<dbReference type="KEGG" id="ovi:T265_00631"/>
<organism evidence="1 2">
    <name type="scientific">Opisthorchis viverrini</name>
    <name type="common">Southeast Asian liver fluke</name>
    <dbReference type="NCBI Taxonomy" id="6198"/>
    <lineage>
        <taxon>Eukaryota</taxon>
        <taxon>Metazoa</taxon>
        <taxon>Spiralia</taxon>
        <taxon>Lophotrochozoa</taxon>
        <taxon>Platyhelminthes</taxon>
        <taxon>Trematoda</taxon>
        <taxon>Digenea</taxon>
        <taxon>Opisthorchiida</taxon>
        <taxon>Opisthorchiata</taxon>
        <taxon>Opisthorchiidae</taxon>
        <taxon>Opisthorchis</taxon>
    </lineage>
</organism>
<keyword evidence="2" id="KW-1185">Reference proteome</keyword>
<protein>
    <submittedName>
        <fullName evidence="1">Uncharacterized protein</fullName>
    </submittedName>
</protein>